<proteinExistence type="predicted"/>
<protein>
    <submittedName>
        <fullName evidence="2">Uncharacterized protein</fullName>
    </submittedName>
</protein>
<reference evidence="2 3" key="1">
    <citation type="submission" date="2015-03" db="EMBL/GenBank/DDBJ databases">
        <authorList>
            <consortium name="Pathogen Informatics"/>
            <person name="Murphy D."/>
        </authorList>
    </citation>
    <scope>NUCLEOTIDE SEQUENCE [LARGE SCALE GENOMIC DNA]</scope>
    <source>
        <strain evidence="3">type strain: CIP110231</strain>
    </source>
</reference>
<dbReference type="Proteomes" id="UP000040578">
    <property type="component" value="Unassembled WGS sequence"/>
</dbReference>
<evidence type="ECO:0000313" key="3">
    <source>
        <dbReference type="Proteomes" id="UP000040578"/>
    </source>
</evidence>
<feature type="region of interest" description="Disordered" evidence="1">
    <location>
        <begin position="16"/>
        <end position="47"/>
    </location>
</feature>
<feature type="compositionally biased region" description="Polar residues" evidence="1">
    <location>
        <begin position="23"/>
        <end position="47"/>
    </location>
</feature>
<comment type="caution">
    <text evidence="2">The sequence shown here is derived from an EMBL/GenBank/DDBJ whole genome shotgun (WGS) entry which is preliminary data.</text>
</comment>
<name>A0ABM9S1W7_9GAMM</name>
<gene>
    <name evidence="2" type="ORF">ERS137967_00337</name>
</gene>
<sequence length="47" mass="5167">MFVIRLYCCPVFMGSEQDKTRNNHTTGVENESRNNTLPSTSSGSVSA</sequence>
<accession>A0ABM9S1W7</accession>
<dbReference type="EMBL" id="CPYD01000001">
    <property type="protein sequence ID" value="CND93360.1"/>
    <property type="molecule type" value="Genomic_DNA"/>
</dbReference>
<organism evidence="2 3">
    <name type="scientific">Yersinia nurmii</name>
    <dbReference type="NCBI Taxonomy" id="685706"/>
    <lineage>
        <taxon>Bacteria</taxon>
        <taxon>Pseudomonadati</taxon>
        <taxon>Pseudomonadota</taxon>
        <taxon>Gammaproteobacteria</taxon>
        <taxon>Enterobacterales</taxon>
        <taxon>Yersiniaceae</taxon>
        <taxon>Yersinia</taxon>
    </lineage>
</organism>
<evidence type="ECO:0000313" key="2">
    <source>
        <dbReference type="EMBL" id="CND93360.1"/>
    </source>
</evidence>
<evidence type="ECO:0000256" key="1">
    <source>
        <dbReference type="SAM" id="MobiDB-lite"/>
    </source>
</evidence>
<keyword evidence="3" id="KW-1185">Reference proteome</keyword>